<keyword evidence="1" id="KW-0808">Transferase</keyword>
<organism evidence="1 2">
    <name type="scientific">Melia azedarach</name>
    <name type="common">Chinaberry tree</name>
    <dbReference type="NCBI Taxonomy" id="155640"/>
    <lineage>
        <taxon>Eukaryota</taxon>
        <taxon>Viridiplantae</taxon>
        <taxon>Streptophyta</taxon>
        <taxon>Embryophyta</taxon>
        <taxon>Tracheophyta</taxon>
        <taxon>Spermatophyta</taxon>
        <taxon>Magnoliopsida</taxon>
        <taxon>eudicotyledons</taxon>
        <taxon>Gunneridae</taxon>
        <taxon>Pentapetalae</taxon>
        <taxon>rosids</taxon>
        <taxon>malvids</taxon>
        <taxon>Sapindales</taxon>
        <taxon>Meliaceae</taxon>
        <taxon>Melia</taxon>
    </lineage>
</organism>
<dbReference type="Proteomes" id="UP001164539">
    <property type="component" value="Chromosome 4"/>
</dbReference>
<name>A0ACC1YC01_MELAZ</name>
<comment type="caution">
    <text evidence="1">The sequence shown here is derived from an EMBL/GenBank/DDBJ whole genome shotgun (WGS) entry which is preliminary data.</text>
</comment>
<evidence type="ECO:0000313" key="2">
    <source>
        <dbReference type="Proteomes" id="UP001164539"/>
    </source>
</evidence>
<reference evidence="1 2" key="1">
    <citation type="journal article" date="2023" name="Science">
        <title>Complex scaffold remodeling in plant triterpene biosynthesis.</title>
        <authorList>
            <person name="De La Pena R."/>
            <person name="Hodgson H."/>
            <person name="Liu J.C."/>
            <person name="Stephenson M.J."/>
            <person name="Martin A.C."/>
            <person name="Owen C."/>
            <person name="Harkess A."/>
            <person name="Leebens-Mack J."/>
            <person name="Jimenez L.E."/>
            <person name="Osbourn A."/>
            <person name="Sattely E.S."/>
        </authorList>
    </citation>
    <scope>NUCLEOTIDE SEQUENCE [LARGE SCALE GENOMIC DNA]</scope>
    <source>
        <strain evidence="2">cv. JPN11</strain>
        <tissue evidence="1">Leaf</tissue>
    </source>
</reference>
<proteinExistence type="predicted"/>
<keyword evidence="1" id="KW-0548">Nucleotidyltransferase</keyword>
<evidence type="ECO:0000313" key="1">
    <source>
        <dbReference type="EMBL" id="KAJ4720105.1"/>
    </source>
</evidence>
<protein>
    <submittedName>
        <fullName evidence="1">UTP--glucose-1-phosphate uridylyltransferase 3 chloroplastic</fullName>
    </submittedName>
</protein>
<sequence>MSSTASILHQNNHLQHRLLFTFTFKTTPFHSPHSLHFKRQPLLSFSSSTSSSSWPQQSCFRITRVSTSPVEYAPPAPEFNFCQEISRLKKIRSKLSVSKSVQQKLAVLDADSRVKNVFNNHSNYLARVLGSLNLDSYQLFLIKCVLAAGQEHVLNLGTECVKSEVRSDMKSALYALVDMIERWDVNGSNEEALGSRNEVVLENEQVKDLNKLLKSLAEIDKFYDCIGGIIGYQVAVLELLTQWKLEKQTTNRSQHTNESMECQFLEIHVPSGLDLSQSTEYASQAALWGIEGLPELGEIYPLGGSADRLGLVDPDTGECLPAAMLLYCGRTLLEGLIRDLQAREFLYFKMYGKQCITPVAIMTSSAKKNHEHITSLCERLGWFGRGQSSFQLFEQPLVPAVSAEDGQWLVKGPFAPVCKPGGHGAIWKLAYDKGIFKWFYDHGRKGATIRQVSNVVAATDLTLLALAGIGLHHGKKLGFASCKRNAGATEGINVLIEKKNLDGKWAYGLSCIEYTEFDKFGITRGPFSSNSLQAEFPANTNILYVDLPSAELVGASKSEKSLPGMVLNVKKPIVYVDHFGDCHSVPGGRLECTMQNIADNFLNTYPSRYFKDVEDELDTFMVYNERRRVTSSAKKKRKHADVSLHQTPEGALLDMLRNAYDLLSPCDIKLPKIEGNDKYIDSGPPYLIFLHPALGLLWDVIRQKFSGGSISKGSELQIEIAEFLWRNVQLDGSLIIAAENVMGSTRVDENGEPILQYGHRCGRCKLYNVKILNEGIDWGCGDNTYWKHDVQRYEAFKVILHGNAEFEASNVNLQGNHVFEVPDGHKLKITSGNSGLSVQLDPIDQNMMDTGSWYWNYKISGSHILLELIEL</sequence>
<gene>
    <name evidence="1" type="ORF">OWV82_007986</name>
</gene>
<dbReference type="EMBL" id="CM051397">
    <property type="protein sequence ID" value="KAJ4720105.1"/>
    <property type="molecule type" value="Genomic_DNA"/>
</dbReference>
<accession>A0ACC1YC01</accession>
<keyword evidence="2" id="KW-1185">Reference proteome</keyword>